<keyword evidence="4" id="KW-0804">Transcription</keyword>
<dbReference type="GO" id="GO:0003677">
    <property type="term" value="F:DNA binding"/>
    <property type="evidence" value="ECO:0007669"/>
    <property type="project" value="UniProtKB-KW"/>
</dbReference>
<gene>
    <name evidence="9" type="ORF">EUGRSUZ_G00002</name>
</gene>
<dbReference type="SUPFAM" id="SSF54171">
    <property type="entry name" value="DNA-binding domain"/>
    <property type="match status" value="1"/>
</dbReference>
<feature type="compositionally biased region" description="Low complexity" evidence="7">
    <location>
        <begin position="168"/>
        <end position="179"/>
    </location>
</feature>
<dbReference type="eggNOG" id="ENOG502SNQ8">
    <property type="taxonomic scope" value="Eukaryota"/>
</dbReference>
<dbReference type="PANTHER" id="PTHR31190:SF102">
    <property type="entry name" value="AP2_ERF DOMAIN-CONTAINING PROTEIN"/>
    <property type="match status" value="1"/>
</dbReference>
<name>A0A059B8H0_EUCGR</name>
<comment type="similarity">
    <text evidence="6">Belongs to the AP2/ERF transcription factor family. ERF subfamily.</text>
</comment>
<evidence type="ECO:0000256" key="1">
    <source>
        <dbReference type="ARBA" id="ARBA00004123"/>
    </source>
</evidence>
<accession>A0A059B8H0</accession>
<dbReference type="InParanoid" id="A0A059B8H0"/>
<evidence type="ECO:0000256" key="6">
    <source>
        <dbReference type="ARBA" id="ARBA00024343"/>
    </source>
</evidence>
<keyword evidence="3" id="KW-0238">DNA-binding</keyword>
<dbReference type="GO" id="GO:0005634">
    <property type="term" value="C:nucleus"/>
    <property type="evidence" value="ECO:0007669"/>
    <property type="project" value="UniProtKB-SubCell"/>
</dbReference>
<dbReference type="InterPro" id="IPR001471">
    <property type="entry name" value="AP2/ERF_dom"/>
</dbReference>
<evidence type="ECO:0000256" key="7">
    <source>
        <dbReference type="SAM" id="MobiDB-lite"/>
    </source>
</evidence>
<dbReference type="FunFam" id="3.30.730.10:FF:000001">
    <property type="entry name" value="Ethylene-responsive transcription factor 2"/>
    <property type="match status" value="1"/>
</dbReference>
<comment type="subcellular location">
    <subcellularLocation>
        <location evidence="1">Nucleus</location>
    </subcellularLocation>
</comment>
<proteinExistence type="inferred from homology"/>
<dbReference type="Pfam" id="PF00847">
    <property type="entry name" value="AP2"/>
    <property type="match status" value="1"/>
</dbReference>
<keyword evidence="5" id="KW-0539">Nucleus</keyword>
<dbReference type="PRINTS" id="PR00367">
    <property type="entry name" value="ETHRSPELEMNT"/>
</dbReference>
<dbReference type="Gramene" id="KCW62512">
    <property type="protein sequence ID" value="KCW62512"/>
    <property type="gene ID" value="EUGRSUZ_G00002"/>
</dbReference>
<dbReference type="Gene3D" id="3.30.730.10">
    <property type="entry name" value="AP2/ERF domain"/>
    <property type="match status" value="1"/>
</dbReference>
<feature type="region of interest" description="Disordered" evidence="7">
    <location>
        <begin position="160"/>
        <end position="193"/>
    </location>
</feature>
<dbReference type="InterPro" id="IPR016177">
    <property type="entry name" value="DNA-bd_dom_sf"/>
</dbReference>
<dbReference type="GO" id="GO:0009873">
    <property type="term" value="P:ethylene-activated signaling pathway"/>
    <property type="evidence" value="ECO:0007669"/>
    <property type="project" value="InterPro"/>
</dbReference>
<dbReference type="InterPro" id="IPR036955">
    <property type="entry name" value="AP2/ERF_dom_sf"/>
</dbReference>
<keyword evidence="2" id="KW-0805">Transcription regulation</keyword>
<evidence type="ECO:0000259" key="8">
    <source>
        <dbReference type="PROSITE" id="PS51032"/>
    </source>
</evidence>
<evidence type="ECO:0000256" key="4">
    <source>
        <dbReference type="ARBA" id="ARBA00023163"/>
    </source>
</evidence>
<dbReference type="AlphaFoldDB" id="A0A059B8H0"/>
<dbReference type="InterPro" id="IPR044808">
    <property type="entry name" value="ERF_plant"/>
</dbReference>
<dbReference type="GO" id="GO:0003700">
    <property type="term" value="F:DNA-binding transcription factor activity"/>
    <property type="evidence" value="ECO:0007669"/>
    <property type="project" value="InterPro"/>
</dbReference>
<evidence type="ECO:0000256" key="2">
    <source>
        <dbReference type="ARBA" id="ARBA00023015"/>
    </source>
</evidence>
<evidence type="ECO:0000256" key="3">
    <source>
        <dbReference type="ARBA" id="ARBA00023125"/>
    </source>
</evidence>
<dbReference type="SMART" id="SM00380">
    <property type="entry name" value="AP2"/>
    <property type="match status" value="1"/>
</dbReference>
<sequence length="212" mass="24339">MCRRCSGFSNLFLMESWNELPQKVNDSEDMVVYSALRDALNSRWTVPQASSRELDFERTTIDYNSVGLVTEEKQETVEREVQVPVKKTRYRGVRRRPWGKYAAEMRDPKKNGARIWLGTYETPEDAALAYDRAAFKMRGCKAKLNFPNLIGSTDYEPIRVSPKRRSAKPSLPSTSSSESFLTGTKRKKREVNVDAKADFRSPIPFHILDVGY</sequence>
<feature type="domain" description="AP2/ERF" evidence="8">
    <location>
        <begin position="89"/>
        <end position="147"/>
    </location>
</feature>
<dbReference type="STRING" id="71139.A0A059B8H0"/>
<dbReference type="FunCoup" id="A0A059B8H0">
    <property type="interactions" value="2"/>
</dbReference>
<evidence type="ECO:0000256" key="5">
    <source>
        <dbReference type="ARBA" id="ARBA00023242"/>
    </source>
</evidence>
<dbReference type="PROSITE" id="PS51032">
    <property type="entry name" value="AP2_ERF"/>
    <property type="match status" value="1"/>
</dbReference>
<dbReference type="CDD" id="cd00018">
    <property type="entry name" value="AP2"/>
    <property type="match status" value="1"/>
</dbReference>
<organism evidence="9">
    <name type="scientific">Eucalyptus grandis</name>
    <name type="common">Flooded gum</name>
    <dbReference type="NCBI Taxonomy" id="71139"/>
    <lineage>
        <taxon>Eukaryota</taxon>
        <taxon>Viridiplantae</taxon>
        <taxon>Streptophyta</taxon>
        <taxon>Embryophyta</taxon>
        <taxon>Tracheophyta</taxon>
        <taxon>Spermatophyta</taxon>
        <taxon>Magnoliopsida</taxon>
        <taxon>eudicotyledons</taxon>
        <taxon>Gunneridae</taxon>
        <taxon>Pentapetalae</taxon>
        <taxon>rosids</taxon>
        <taxon>malvids</taxon>
        <taxon>Myrtales</taxon>
        <taxon>Myrtaceae</taxon>
        <taxon>Myrtoideae</taxon>
        <taxon>Eucalypteae</taxon>
        <taxon>Eucalyptus</taxon>
    </lineage>
</organism>
<dbReference type="EMBL" id="KK198759">
    <property type="protein sequence ID" value="KCW62512.1"/>
    <property type="molecule type" value="Genomic_DNA"/>
</dbReference>
<dbReference type="PANTHER" id="PTHR31190">
    <property type="entry name" value="DNA-BINDING DOMAIN"/>
    <property type="match status" value="1"/>
</dbReference>
<evidence type="ECO:0000313" key="9">
    <source>
        <dbReference type="EMBL" id="KCW62512.1"/>
    </source>
</evidence>
<reference evidence="9" key="1">
    <citation type="submission" date="2013-07" db="EMBL/GenBank/DDBJ databases">
        <title>The genome of Eucalyptus grandis.</title>
        <authorList>
            <person name="Schmutz J."/>
            <person name="Hayes R."/>
            <person name="Myburg A."/>
            <person name="Tuskan G."/>
            <person name="Grattapaglia D."/>
            <person name="Rokhsar D.S."/>
        </authorList>
    </citation>
    <scope>NUCLEOTIDE SEQUENCE</scope>
    <source>
        <tissue evidence="9">Leaf extractions</tissue>
    </source>
</reference>
<protein>
    <recommendedName>
        <fullName evidence="8">AP2/ERF domain-containing protein</fullName>
    </recommendedName>
</protein>